<dbReference type="PANTHER" id="PTHR39339:SF1">
    <property type="entry name" value="CHAD DOMAIN-CONTAINING PROTEIN"/>
    <property type="match status" value="1"/>
</dbReference>
<dbReference type="PANTHER" id="PTHR39339">
    <property type="entry name" value="SLR1444 PROTEIN"/>
    <property type="match status" value="1"/>
</dbReference>
<dbReference type="AlphaFoldDB" id="A0A0J1HFN5"/>
<dbReference type="PATRIC" id="fig|320778.3.peg.1692"/>
<dbReference type="InterPro" id="IPR007899">
    <property type="entry name" value="CHAD_dom"/>
</dbReference>
<keyword evidence="3" id="KW-1185">Reference proteome</keyword>
<dbReference type="Gene3D" id="1.40.20.10">
    <property type="entry name" value="CHAD domain"/>
    <property type="match status" value="1"/>
</dbReference>
<dbReference type="Pfam" id="PF05235">
    <property type="entry name" value="CHAD"/>
    <property type="match status" value="1"/>
</dbReference>
<dbReference type="Proteomes" id="UP000035909">
    <property type="component" value="Unassembled WGS sequence"/>
</dbReference>
<dbReference type="SMART" id="SM00880">
    <property type="entry name" value="CHAD"/>
    <property type="match status" value="1"/>
</dbReference>
<sequence length="323" mass="38570">MSVKKRDQLRLPKQKKPATPLTPSAEIYLPTYHFLLNEFQHARRHEKGILEDSDEEFIHQYRIALRRCRALISLLKPLFYKPQRDMLKNELKTLMLRTNLIRDLDVFLLNMENYFFLLDHKYHKGLISFFDGLQDKRLNSLTELKVWLQSENYEQQCQLIIGLLKEMKEQPRDAGKVETHTIAHDTLWLHFKQVESYCLEITPKSPDTNIHALRIECKKLRYLLEYFAPVLPKKAAKQQITHLKSLQDTLGNFNDSSVQLAFLQHYNRSQKSPAFQHKAIDELIRETESKHQHDKKETIEQINIFRKSKNLDLFYQLYEKHKK</sequence>
<name>A0A0J1HFN5_9GAMM</name>
<accession>A0A0J1HFN5</accession>
<dbReference type="STRING" id="320778.ABT57_07805"/>
<dbReference type="InterPro" id="IPR038186">
    <property type="entry name" value="CHAD_dom_sf"/>
</dbReference>
<gene>
    <name evidence="2" type="ORF">ABT57_07805</name>
</gene>
<reference evidence="2 3" key="1">
    <citation type="submission" date="2015-05" db="EMBL/GenBank/DDBJ databases">
        <title>Photobacterium galathea sp. nov.</title>
        <authorList>
            <person name="Machado H."/>
            <person name="Gram L."/>
        </authorList>
    </citation>
    <scope>NUCLEOTIDE SEQUENCE [LARGE SCALE GENOMIC DNA]</scope>
    <source>
        <strain evidence="2 3">DSM 22954</strain>
    </source>
</reference>
<feature type="domain" description="CHAD" evidence="1">
    <location>
        <begin position="24"/>
        <end position="323"/>
    </location>
</feature>
<dbReference type="OrthoDB" id="9810154at2"/>
<evidence type="ECO:0000313" key="3">
    <source>
        <dbReference type="Proteomes" id="UP000035909"/>
    </source>
</evidence>
<dbReference type="RefSeq" id="WP_047884606.1">
    <property type="nucleotide sequence ID" value="NZ_LDOU01000006.1"/>
</dbReference>
<organism evidence="2 3">
    <name type="scientific">Photobacterium ganghwense</name>
    <dbReference type="NCBI Taxonomy" id="320778"/>
    <lineage>
        <taxon>Bacteria</taxon>
        <taxon>Pseudomonadati</taxon>
        <taxon>Pseudomonadota</taxon>
        <taxon>Gammaproteobacteria</taxon>
        <taxon>Vibrionales</taxon>
        <taxon>Vibrionaceae</taxon>
        <taxon>Photobacterium</taxon>
    </lineage>
</organism>
<dbReference type="EMBL" id="LDOU01000006">
    <property type="protein sequence ID" value="KLV10441.1"/>
    <property type="molecule type" value="Genomic_DNA"/>
</dbReference>
<proteinExistence type="predicted"/>
<comment type="caution">
    <text evidence="2">The sequence shown here is derived from an EMBL/GenBank/DDBJ whole genome shotgun (WGS) entry which is preliminary data.</text>
</comment>
<evidence type="ECO:0000259" key="1">
    <source>
        <dbReference type="PROSITE" id="PS51708"/>
    </source>
</evidence>
<dbReference type="PROSITE" id="PS51708">
    <property type="entry name" value="CHAD"/>
    <property type="match status" value="1"/>
</dbReference>
<evidence type="ECO:0000313" key="2">
    <source>
        <dbReference type="EMBL" id="KLV10441.1"/>
    </source>
</evidence>
<protein>
    <submittedName>
        <fullName evidence="2">Adenylate cyclase</fullName>
    </submittedName>
</protein>